<organism evidence="1 2">
    <name type="scientific">Alternaria alternata</name>
    <name type="common">Alternaria rot fungus</name>
    <name type="synonym">Torula alternata</name>
    <dbReference type="NCBI Taxonomy" id="5599"/>
    <lineage>
        <taxon>Eukaryota</taxon>
        <taxon>Fungi</taxon>
        <taxon>Dikarya</taxon>
        <taxon>Ascomycota</taxon>
        <taxon>Pezizomycotina</taxon>
        <taxon>Dothideomycetes</taxon>
        <taxon>Pleosporomycetidae</taxon>
        <taxon>Pleosporales</taxon>
        <taxon>Pleosporineae</taxon>
        <taxon>Pleosporaceae</taxon>
        <taxon>Alternaria</taxon>
        <taxon>Alternaria sect. Alternaria</taxon>
        <taxon>Alternaria alternata complex</taxon>
    </lineage>
</organism>
<keyword evidence="2" id="KW-1185">Reference proteome</keyword>
<dbReference type="Proteomes" id="UP000077248">
    <property type="component" value="Unassembled WGS sequence"/>
</dbReference>
<dbReference type="EMBL" id="KV441487">
    <property type="protein sequence ID" value="OAG17148.1"/>
    <property type="molecule type" value="Genomic_DNA"/>
</dbReference>
<dbReference type="RefSeq" id="XP_018382569.1">
    <property type="nucleotide sequence ID" value="XM_018530998.1"/>
</dbReference>
<accession>A0A177DC95</accession>
<protein>
    <recommendedName>
        <fullName evidence="3">Fungal N-terminal domain-containing protein</fullName>
    </recommendedName>
</protein>
<sequence length="277" mass="31024">MDPISSAASVITLLGAAAGTIKVIHDAVNSIIDAPRDIRTQSERLGFLSITLASIVQTCKQLPGDCQLDLELCGIGELVKDAILLEGKLSARGTRMVRSSLGRVHESCKWLLFDRQLKRFFESLDQWNTILSQVFLVAQMTLLRQIHAQTSLLTRLPHPTQPVLPITPQISMIPHIYKESQMMIPDKVSRISMRIPHTRENRLASLARIAEPIGVLRGYQYHIQMLGIDMALSGGRLVVKRWSRSGKEIHTTLPQSEGHHFSLIMSMPKVTSRRLKL</sequence>
<evidence type="ECO:0000313" key="1">
    <source>
        <dbReference type="EMBL" id="OAG17148.1"/>
    </source>
</evidence>
<dbReference type="VEuPathDB" id="FungiDB:CC77DRAFT_280242"/>
<evidence type="ECO:0000313" key="2">
    <source>
        <dbReference type="Proteomes" id="UP000077248"/>
    </source>
</evidence>
<dbReference type="KEGG" id="aalt:CC77DRAFT_280242"/>
<name>A0A177DC95_ALTAL</name>
<dbReference type="GeneID" id="29116592"/>
<dbReference type="AlphaFoldDB" id="A0A177DC95"/>
<reference evidence="1 2" key="1">
    <citation type="submission" date="2016-05" db="EMBL/GenBank/DDBJ databases">
        <title>Comparative analysis of secretome profiles of manganese(II)-oxidizing ascomycete fungi.</title>
        <authorList>
            <consortium name="DOE Joint Genome Institute"/>
            <person name="Zeiner C.A."/>
            <person name="Purvine S.O."/>
            <person name="Zink E.M."/>
            <person name="Wu S."/>
            <person name="Pasa-Tolic L."/>
            <person name="Chaput D.L."/>
            <person name="Haridas S."/>
            <person name="Grigoriev I.V."/>
            <person name="Santelli C.M."/>
            <person name="Hansel C.M."/>
        </authorList>
    </citation>
    <scope>NUCLEOTIDE SEQUENCE [LARGE SCALE GENOMIC DNA]</scope>
    <source>
        <strain evidence="1 2">SRC1lrK2f</strain>
    </source>
</reference>
<gene>
    <name evidence="1" type="ORF">CC77DRAFT_280242</name>
</gene>
<evidence type="ECO:0008006" key="3">
    <source>
        <dbReference type="Google" id="ProtNLM"/>
    </source>
</evidence>
<proteinExistence type="predicted"/>